<gene>
    <name evidence="2" type="ORF">PCOR1329_LOCUS17517</name>
</gene>
<feature type="region of interest" description="Disordered" evidence="1">
    <location>
        <begin position="1"/>
        <end position="25"/>
    </location>
</feature>
<feature type="compositionally biased region" description="Low complexity" evidence="1">
    <location>
        <begin position="8"/>
        <end position="20"/>
    </location>
</feature>
<keyword evidence="3" id="KW-1185">Reference proteome</keyword>
<organism evidence="2 3">
    <name type="scientific">Prorocentrum cordatum</name>
    <dbReference type="NCBI Taxonomy" id="2364126"/>
    <lineage>
        <taxon>Eukaryota</taxon>
        <taxon>Sar</taxon>
        <taxon>Alveolata</taxon>
        <taxon>Dinophyceae</taxon>
        <taxon>Prorocentrales</taxon>
        <taxon>Prorocentraceae</taxon>
        <taxon>Prorocentrum</taxon>
    </lineage>
</organism>
<evidence type="ECO:0000313" key="2">
    <source>
        <dbReference type="EMBL" id="CAK0813685.1"/>
    </source>
</evidence>
<protein>
    <submittedName>
        <fullName evidence="2">Uncharacterized protein</fullName>
    </submittedName>
</protein>
<name>A0ABN9R5M8_9DINO</name>
<evidence type="ECO:0000256" key="1">
    <source>
        <dbReference type="SAM" id="MobiDB-lite"/>
    </source>
</evidence>
<evidence type="ECO:0000313" key="3">
    <source>
        <dbReference type="Proteomes" id="UP001189429"/>
    </source>
</evidence>
<comment type="caution">
    <text evidence="2">The sequence shown here is derived from an EMBL/GenBank/DDBJ whole genome shotgun (WGS) entry which is preliminary data.</text>
</comment>
<dbReference type="Proteomes" id="UP001189429">
    <property type="component" value="Unassembled WGS sequence"/>
</dbReference>
<reference evidence="2" key="1">
    <citation type="submission" date="2023-10" db="EMBL/GenBank/DDBJ databases">
        <authorList>
            <person name="Chen Y."/>
            <person name="Shah S."/>
            <person name="Dougan E. K."/>
            <person name="Thang M."/>
            <person name="Chan C."/>
        </authorList>
    </citation>
    <scope>NUCLEOTIDE SEQUENCE [LARGE SCALE GENOMIC DNA]</scope>
</reference>
<dbReference type="EMBL" id="CAUYUJ010005446">
    <property type="protein sequence ID" value="CAK0813685.1"/>
    <property type="molecule type" value="Genomic_DNA"/>
</dbReference>
<accession>A0ABN9R5M8</accession>
<proteinExistence type="predicted"/>
<sequence length="472" mass="48261">MAAGGGQAARAAAEPPCAGGSLWPARRSRQAAARAACAGRLQAALARVTDLEAECARLQAELGHVLVASQAVATAAARAAAQEARGSAAPAADAVHDGGGLPGAGSGGDVDSLCEDSADLDGKRDPLLRAAVPEVVARLALVAPVMAADLFNEPAATLDVGRRNVVSHNPTISAAEGSLVTVAALVFAAVELFLLFALLARSAAEGVSASWEVACRRGRSLPAGARFALADRARLSAAPVPAPLASGPRWWKGDLEHAEQGSARQLACHEFGGDLKELDGFNHSAACASAASSAPPSACDADFVVAEGPEALTVGAAADDVDDGQGVASVVFISADGLEEGPEEDVVEEVHGDVLELVVGDAAALAPAPQLGAAVRARLRLDRLRLQVVKGAAVPIDDRDLRRPGWQAADAAAGVEVPPTPAQQREGLRWVRRLLAVPGAWDGGAVWEPEYIEEAVRRIDGDGSRRARRAAR</sequence>